<name>A0A182N2J5_9DIPT</name>
<dbReference type="STRING" id="7168.A0A182N2J5"/>
<feature type="domain" description="Ig-like" evidence="3">
    <location>
        <begin position="254"/>
        <end position="343"/>
    </location>
</feature>
<dbReference type="Pfam" id="PF13927">
    <property type="entry name" value="Ig_3"/>
    <property type="match status" value="2"/>
</dbReference>
<dbReference type="GO" id="GO:0007156">
    <property type="term" value="P:homophilic cell adhesion via plasma membrane adhesion molecules"/>
    <property type="evidence" value="ECO:0007669"/>
    <property type="project" value="TreeGrafter"/>
</dbReference>
<evidence type="ECO:0000313" key="4">
    <source>
        <dbReference type="EnsemblMetazoa" id="ADIR001853-PA"/>
    </source>
</evidence>
<dbReference type="SMART" id="SM00409">
    <property type="entry name" value="IG"/>
    <property type="match status" value="3"/>
</dbReference>
<sequence length="496" mass="55978">MVRALPQSSISVSKEQRNKQEDVESQTDDYGDDYDDDEEVLSQEKPEVSDNALMGTNLLTKDYTEQARPGEQVTLKCQVSNPTSQTIIMWYYKDKPIFQHGVKLTPDPRYRYNPNFSLEIDNVQVADEGVYSCQVLPIQTTVKIQLQLLTPPRNVHIMHGNKIINDTVEVHQNDRKFILFCSAGGHPTPTISWSYRGRHLDEDYSHQIGIVLRKEFLDIHEVKAKHAGDYECLAQNGMGNPVTRAVTVVVKGSPIIHKHSSYINTAVGENVELVCLYDSNPAPRKIQWLRDNEVVQQVTGQIAITNDHHNHHDRTRLTIKNVQQKDMVAYYCKVVNDLGEAMSKTFLGLQPTASHLIHSNFSDGLLHTWWKTHSFQQILDMQVLYRGENTKYVPVNAEISSHNQNTDGYTWTIRKSVRLPEGTWFVTARARNTEGWSSAESLPHQLQVPDRSADAMDNIQVASIGGGSSGAHRTLPALSSGALVLLLLPFLKSLVY</sequence>
<protein>
    <recommendedName>
        <fullName evidence="3">Ig-like domain-containing protein</fullName>
    </recommendedName>
</protein>
<proteinExistence type="predicted"/>
<evidence type="ECO:0000256" key="2">
    <source>
        <dbReference type="SAM" id="MobiDB-lite"/>
    </source>
</evidence>
<dbReference type="GO" id="GO:0030424">
    <property type="term" value="C:axon"/>
    <property type="evidence" value="ECO:0007669"/>
    <property type="project" value="TreeGrafter"/>
</dbReference>
<feature type="region of interest" description="Disordered" evidence="2">
    <location>
        <begin position="1"/>
        <end position="49"/>
    </location>
</feature>
<reference evidence="5" key="1">
    <citation type="submission" date="2013-03" db="EMBL/GenBank/DDBJ databases">
        <title>The Genome Sequence of Anopheles dirus WRAIR2.</title>
        <authorList>
            <consortium name="The Broad Institute Genomics Platform"/>
            <person name="Neafsey D.E."/>
            <person name="Walton C."/>
            <person name="Walker B."/>
            <person name="Young S.K."/>
            <person name="Zeng Q."/>
            <person name="Gargeya S."/>
            <person name="Fitzgerald M."/>
            <person name="Haas B."/>
            <person name="Abouelleil A."/>
            <person name="Allen A.W."/>
            <person name="Alvarado L."/>
            <person name="Arachchi H.M."/>
            <person name="Berlin A.M."/>
            <person name="Chapman S.B."/>
            <person name="Gainer-Dewar J."/>
            <person name="Goldberg J."/>
            <person name="Griggs A."/>
            <person name="Gujja S."/>
            <person name="Hansen M."/>
            <person name="Howarth C."/>
            <person name="Imamovic A."/>
            <person name="Ireland A."/>
            <person name="Larimer J."/>
            <person name="McCowan C."/>
            <person name="Murphy C."/>
            <person name="Pearson M."/>
            <person name="Poon T.W."/>
            <person name="Priest M."/>
            <person name="Roberts A."/>
            <person name="Saif S."/>
            <person name="Shea T."/>
            <person name="Sisk P."/>
            <person name="Sykes S."/>
            <person name="Wortman J."/>
            <person name="Nusbaum C."/>
            <person name="Birren B."/>
        </authorList>
    </citation>
    <scope>NUCLEOTIDE SEQUENCE [LARGE SCALE GENOMIC DNA]</scope>
    <source>
        <strain evidence="5">WRAIR2</strain>
    </source>
</reference>
<dbReference type="InterPro" id="IPR050958">
    <property type="entry name" value="Cell_Adh-Cytoskel_Orgn"/>
</dbReference>
<feature type="domain" description="Ig-like" evidence="3">
    <location>
        <begin position="46"/>
        <end position="143"/>
    </location>
</feature>
<dbReference type="InterPro" id="IPR013783">
    <property type="entry name" value="Ig-like_fold"/>
</dbReference>
<dbReference type="AlphaFoldDB" id="A0A182N2J5"/>
<keyword evidence="1" id="KW-0393">Immunoglobulin domain</keyword>
<accession>A0A182N2J5</accession>
<evidence type="ECO:0000256" key="1">
    <source>
        <dbReference type="ARBA" id="ARBA00023319"/>
    </source>
</evidence>
<dbReference type="EnsemblMetazoa" id="ADIR001853-RA">
    <property type="protein sequence ID" value="ADIR001853-PA"/>
    <property type="gene ID" value="ADIR001853"/>
</dbReference>
<dbReference type="SUPFAM" id="SSF48726">
    <property type="entry name" value="Immunoglobulin"/>
    <property type="match status" value="3"/>
</dbReference>
<dbReference type="VEuPathDB" id="VectorBase:ADIR001853"/>
<dbReference type="GO" id="GO:0005886">
    <property type="term" value="C:plasma membrane"/>
    <property type="evidence" value="ECO:0007669"/>
    <property type="project" value="TreeGrafter"/>
</dbReference>
<organism evidence="4 5">
    <name type="scientific">Anopheles dirus</name>
    <dbReference type="NCBI Taxonomy" id="7168"/>
    <lineage>
        <taxon>Eukaryota</taxon>
        <taxon>Metazoa</taxon>
        <taxon>Ecdysozoa</taxon>
        <taxon>Arthropoda</taxon>
        <taxon>Hexapoda</taxon>
        <taxon>Insecta</taxon>
        <taxon>Pterygota</taxon>
        <taxon>Neoptera</taxon>
        <taxon>Endopterygota</taxon>
        <taxon>Diptera</taxon>
        <taxon>Nematocera</taxon>
        <taxon>Culicoidea</taxon>
        <taxon>Culicidae</taxon>
        <taxon>Anophelinae</taxon>
        <taxon>Anopheles</taxon>
    </lineage>
</organism>
<dbReference type="CDD" id="cd00096">
    <property type="entry name" value="Ig"/>
    <property type="match status" value="3"/>
</dbReference>
<dbReference type="SMART" id="SM00406">
    <property type="entry name" value="IGv"/>
    <property type="match status" value="1"/>
</dbReference>
<dbReference type="GO" id="GO:0050808">
    <property type="term" value="P:synapse organization"/>
    <property type="evidence" value="ECO:0007669"/>
    <property type="project" value="TreeGrafter"/>
</dbReference>
<evidence type="ECO:0000259" key="3">
    <source>
        <dbReference type="PROSITE" id="PS50835"/>
    </source>
</evidence>
<evidence type="ECO:0000313" key="5">
    <source>
        <dbReference type="Proteomes" id="UP000075884"/>
    </source>
</evidence>
<dbReference type="InterPro" id="IPR013106">
    <property type="entry name" value="Ig_V-set"/>
</dbReference>
<feature type="domain" description="Ig-like" evidence="3">
    <location>
        <begin position="152"/>
        <end position="247"/>
    </location>
</feature>
<reference evidence="4" key="2">
    <citation type="submission" date="2020-05" db="UniProtKB">
        <authorList>
            <consortium name="EnsemblMetazoa"/>
        </authorList>
    </citation>
    <scope>IDENTIFICATION</scope>
    <source>
        <strain evidence="4">WRAIR2</strain>
    </source>
</reference>
<dbReference type="Proteomes" id="UP000075884">
    <property type="component" value="Unassembled WGS sequence"/>
</dbReference>
<dbReference type="SMART" id="SM00408">
    <property type="entry name" value="IGc2"/>
    <property type="match status" value="3"/>
</dbReference>
<dbReference type="InterPro" id="IPR007110">
    <property type="entry name" value="Ig-like_dom"/>
</dbReference>
<dbReference type="GO" id="GO:0008046">
    <property type="term" value="F:axon guidance receptor activity"/>
    <property type="evidence" value="ECO:0007669"/>
    <property type="project" value="TreeGrafter"/>
</dbReference>
<dbReference type="PANTHER" id="PTHR45080">
    <property type="entry name" value="CONTACTIN 5"/>
    <property type="match status" value="1"/>
</dbReference>
<feature type="compositionally biased region" description="Acidic residues" evidence="2">
    <location>
        <begin position="23"/>
        <end position="41"/>
    </location>
</feature>
<dbReference type="GO" id="GO:0043025">
    <property type="term" value="C:neuronal cell body"/>
    <property type="evidence" value="ECO:0007669"/>
    <property type="project" value="TreeGrafter"/>
</dbReference>
<dbReference type="InterPro" id="IPR013098">
    <property type="entry name" value="Ig_I-set"/>
</dbReference>
<dbReference type="InterPro" id="IPR036179">
    <property type="entry name" value="Ig-like_dom_sf"/>
</dbReference>
<dbReference type="Pfam" id="PF07679">
    <property type="entry name" value="I-set"/>
    <property type="match status" value="1"/>
</dbReference>
<dbReference type="InterPro" id="IPR003598">
    <property type="entry name" value="Ig_sub2"/>
</dbReference>
<feature type="compositionally biased region" description="Polar residues" evidence="2">
    <location>
        <begin position="1"/>
        <end position="13"/>
    </location>
</feature>
<dbReference type="PROSITE" id="PS50835">
    <property type="entry name" value="IG_LIKE"/>
    <property type="match status" value="3"/>
</dbReference>
<keyword evidence="5" id="KW-1185">Reference proteome</keyword>
<dbReference type="InterPro" id="IPR003599">
    <property type="entry name" value="Ig_sub"/>
</dbReference>
<dbReference type="PANTHER" id="PTHR45080:SF38">
    <property type="entry name" value="FI23916P1-RELATED"/>
    <property type="match status" value="1"/>
</dbReference>
<dbReference type="Gene3D" id="2.60.40.10">
    <property type="entry name" value="Immunoglobulins"/>
    <property type="match status" value="3"/>
</dbReference>